<reference evidence="7" key="1">
    <citation type="journal article" date="2010" name="Nature">
        <title>The Amphimedon queenslandica genome and the evolution of animal complexity.</title>
        <authorList>
            <person name="Srivastava M."/>
            <person name="Simakov O."/>
            <person name="Chapman J."/>
            <person name="Fahey B."/>
            <person name="Gauthier M.E."/>
            <person name="Mitros T."/>
            <person name="Richards G.S."/>
            <person name="Conaco C."/>
            <person name="Dacre M."/>
            <person name="Hellsten U."/>
            <person name="Larroux C."/>
            <person name="Putnam N.H."/>
            <person name="Stanke M."/>
            <person name="Adamska M."/>
            <person name="Darling A."/>
            <person name="Degnan S.M."/>
            <person name="Oakley T.H."/>
            <person name="Plachetzki D.C."/>
            <person name="Zhai Y."/>
            <person name="Adamski M."/>
            <person name="Calcino A."/>
            <person name="Cummins S.F."/>
            <person name="Goodstein D.M."/>
            <person name="Harris C."/>
            <person name="Jackson D.J."/>
            <person name="Leys S.P."/>
            <person name="Shu S."/>
            <person name="Woodcroft B.J."/>
            <person name="Vervoort M."/>
            <person name="Kosik K.S."/>
            <person name="Manning G."/>
            <person name="Degnan B.M."/>
            <person name="Rokhsar D.S."/>
        </authorList>
    </citation>
    <scope>NUCLEOTIDE SEQUENCE [LARGE SCALE GENOMIC DNA]</scope>
</reference>
<feature type="region of interest" description="Disordered" evidence="4">
    <location>
        <begin position="177"/>
        <end position="203"/>
    </location>
</feature>
<keyword evidence="7" id="KW-1185">Reference proteome</keyword>
<feature type="domain" description="RRM" evidence="5">
    <location>
        <begin position="99"/>
        <end position="184"/>
    </location>
</feature>
<dbReference type="eggNOG" id="KOG4205">
    <property type="taxonomic scope" value="Eukaryota"/>
</dbReference>
<dbReference type="SMART" id="SM00360">
    <property type="entry name" value="RRM"/>
    <property type="match status" value="2"/>
</dbReference>
<dbReference type="GO" id="GO:0006417">
    <property type="term" value="P:regulation of translation"/>
    <property type="evidence" value="ECO:0007669"/>
    <property type="project" value="TreeGrafter"/>
</dbReference>
<dbReference type="EnsemblMetazoa" id="Aqu2.1.24985_001">
    <property type="protein sequence ID" value="Aqu2.1.24985_001"/>
    <property type="gene ID" value="Aqu2.1.24985"/>
</dbReference>
<evidence type="ECO:0000256" key="3">
    <source>
        <dbReference type="PROSITE-ProRule" id="PRU00176"/>
    </source>
</evidence>
<dbReference type="KEGG" id="aqu:105313662"/>
<dbReference type="AlphaFoldDB" id="I1FF27"/>
<accession>I1FF27</accession>
<dbReference type="OrthoDB" id="1875751at2759"/>
<evidence type="ECO:0000256" key="2">
    <source>
        <dbReference type="ARBA" id="ARBA00022884"/>
    </source>
</evidence>
<evidence type="ECO:0000256" key="4">
    <source>
        <dbReference type="SAM" id="MobiDB-lite"/>
    </source>
</evidence>
<dbReference type="Gene3D" id="3.30.70.330">
    <property type="match status" value="2"/>
</dbReference>
<dbReference type="PROSITE" id="PS50102">
    <property type="entry name" value="RRM"/>
    <property type="match status" value="2"/>
</dbReference>
<name>I1FF27_AMPQE</name>
<gene>
    <name evidence="6" type="primary">105313662</name>
</gene>
<dbReference type="InParanoid" id="I1FF27"/>
<protein>
    <recommendedName>
        <fullName evidence="5">RRM domain-containing protein</fullName>
    </recommendedName>
</protein>
<keyword evidence="1" id="KW-0677">Repeat</keyword>
<reference evidence="6" key="2">
    <citation type="submission" date="2017-05" db="UniProtKB">
        <authorList>
            <consortium name="EnsemblMetazoa"/>
        </authorList>
    </citation>
    <scope>IDENTIFICATION</scope>
</reference>
<dbReference type="GO" id="GO:0003729">
    <property type="term" value="F:mRNA binding"/>
    <property type="evidence" value="ECO:0007669"/>
    <property type="project" value="TreeGrafter"/>
</dbReference>
<dbReference type="PANTHER" id="PTHR48032:SF6">
    <property type="entry name" value="RNA-BINDING (RRM_RBD_RNP MOTIFS) FAMILY PROTEIN"/>
    <property type="match status" value="1"/>
</dbReference>
<feature type="domain" description="RRM" evidence="5">
    <location>
        <begin position="13"/>
        <end position="93"/>
    </location>
</feature>
<organism evidence="6">
    <name type="scientific">Amphimedon queenslandica</name>
    <name type="common">Sponge</name>
    <dbReference type="NCBI Taxonomy" id="400682"/>
    <lineage>
        <taxon>Eukaryota</taxon>
        <taxon>Metazoa</taxon>
        <taxon>Porifera</taxon>
        <taxon>Demospongiae</taxon>
        <taxon>Heteroscleromorpha</taxon>
        <taxon>Haplosclerida</taxon>
        <taxon>Niphatidae</taxon>
        <taxon>Amphimedon</taxon>
    </lineage>
</organism>
<dbReference type="InterPro" id="IPR000504">
    <property type="entry name" value="RRM_dom"/>
</dbReference>
<evidence type="ECO:0000256" key="1">
    <source>
        <dbReference type="ARBA" id="ARBA00022737"/>
    </source>
</evidence>
<dbReference type="OMA" id="SAFTKHF"/>
<dbReference type="HOGENOM" id="CLU_821870_0_0_1"/>
<feature type="region of interest" description="Disordered" evidence="4">
    <location>
        <begin position="318"/>
        <end position="338"/>
    </location>
</feature>
<dbReference type="InterPro" id="IPR035979">
    <property type="entry name" value="RBD_domain_sf"/>
</dbReference>
<dbReference type="Pfam" id="PF00076">
    <property type="entry name" value="RRM_1"/>
    <property type="match status" value="2"/>
</dbReference>
<dbReference type="Proteomes" id="UP000007879">
    <property type="component" value="Unassembled WGS sequence"/>
</dbReference>
<dbReference type="SUPFAM" id="SSF54928">
    <property type="entry name" value="RNA-binding domain, RBD"/>
    <property type="match status" value="1"/>
</dbReference>
<evidence type="ECO:0000313" key="7">
    <source>
        <dbReference type="Proteomes" id="UP000007879"/>
    </source>
</evidence>
<dbReference type="PANTHER" id="PTHR48032">
    <property type="entry name" value="RNA-BINDING PROTEIN MUSASHI HOMOLOG RBP6"/>
    <property type="match status" value="1"/>
</dbReference>
<dbReference type="EnsemblMetazoa" id="XM_019999652.1">
    <property type="protein sequence ID" value="XP_019855211.1"/>
    <property type="gene ID" value="LOC105313662"/>
</dbReference>
<evidence type="ECO:0000313" key="6">
    <source>
        <dbReference type="EnsemblMetazoa" id="Aqu2.1.24985_001"/>
    </source>
</evidence>
<dbReference type="PhylomeDB" id="I1FF27"/>
<evidence type="ECO:0000259" key="5">
    <source>
        <dbReference type="PROSITE" id="PS50102"/>
    </source>
</evidence>
<dbReference type="InterPro" id="IPR012677">
    <property type="entry name" value="Nucleotide-bd_a/b_plait_sf"/>
</dbReference>
<dbReference type="STRING" id="400682.I1FF27"/>
<sequence>MEMQGEGSAIEPGKIFVGGLSWSTTEDTFKKHFEAYGEIQDTKIMMNPAGNPRGFGFVTFKDPASVTKVLQEKHYIDDKLVDPKPATLKPPNSSTSANNKVFLGGLPGHCTPDQVKLALKPYGNVTSIDIKTDNNAPNSLPGENKKNRGFAFVDFENEKEAQALCHAHYITIDSRQVEAKKAEPRHKKGGTGPAGGTAKDGTGGYQQSGPYYGGVGRGMAGAAATGNPYYPYYPQYPFSQYSQYEYYGRGNYGGQQQLAAAAYHDASSGAFSQARAGGYGSSTEHFNGGAGFTSYDQSHITAAATGYYDQSGTGGISYSSHTPGATAQQRGSYSYGRS</sequence>
<keyword evidence="2 3" id="KW-0694">RNA-binding</keyword>
<proteinExistence type="predicted"/>